<dbReference type="PATRIC" id="fig|1227739.3.peg.2014"/>
<gene>
    <name evidence="2" type="ORF">Hsw_1793</name>
</gene>
<proteinExistence type="predicted"/>
<evidence type="ECO:0000256" key="1">
    <source>
        <dbReference type="SAM" id="Phobius"/>
    </source>
</evidence>
<evidence type="ECO:0000313" key="2">
    <source>
        <dbReference type="EMBL" id="AHJ97388.1"/>
    </source>
</evidence>
<dbReference type="KEGG" id="hsw:Hsw_1793"/>
<dbReference type="AlphaFoldDB" id="W8EXT4"/>
<evidence type="ECO:0000313" key="3">
    <source>
        <dbReference type="Proteomes" id="UP000019423"/>
    </source>
</evidence>
<keyword evidence="1" id="KW-0812">Transmembrane</keyword>
<feature type="transmembrane region" description="Helical" evidence="1">
    <location>
        <begin position="89"/>
        <end position="110"/>
    </location>
</feature>
<dbReference type="eggNOG" id="COG2141">
    <property type="taxonomic scope" value="Bacteria"/>
</dbReference>
<dbReference type="InterPro" id="IPR049713">
    <property type="entry name" value="Pr6Pr-like"/>
</dbReference>
<organism evidence="2 3">
    <name type="scientific">Hymenobacter swuensis DY53</name>
    <dbReference type="NCBI Taxonomy" id="1227739"/>
    <lineage>
        <taxon>Bacteria</taxon>
        <taxon>Pseudomonadati</taxon>
        <taxon>Bacteroidota</taxon>
        <taxon>Cytophagia</taxon>
        <taxon>Cytophagales</taxon>
        <taxon>Hymenobacteraceae</taxon>
        <taxon>Hymenobacter</taxon>
    </lineage>
</organism>
<accession>W8EXT4</accession>
<feature type="transmembrane region" description="Helical" evidence="1">
    <location>
        <begin position="130"/>
        <end position="147"/>
    </location>
</feature>
<feature type="transmembrane region" description="Helical" evidence="1">
    <location>
        <begin position="159"/>
        <end position="176"/>
    </location>
</feature>
<dbReference type="Proteomes" id="UP000019423">
    <property type="component" value="Chromosome"/>
</dbReference>
<dbReference type="EMBL" id="CP007145">
    <property type="protein sequence ID" value="AHJ97388.1"/>
    <property type="molecule type" value="Genomic_DNA"/>
</dbReference>
<reference evidence="2 3" key="1">
    <citation type="submission" date="2014-01" db="EMBL/GenBank/DDBJ databases">
        <title>Complete genome sequence of ionizing-radiation resistance bacterium Hymenobacter swuensis DY53.</title>
        <authorList>
            <person name="Jung J.-H."/>
            <person name="Jeong S.-W."/>
            <person name="Joe M.-H."/>
            <person name="Cho y.-j."/>
            <person name="Kim M.-K."/>
            <person name="Lim S.-Y."/>
        </authorList>
    </citation>
    <scope>NUCLEOTIDE SEQUENCE [LARGE SCALE GENOMIC DNA]</scope>
    <source>
        <strain evidence="2 3">DY53</strain>
    </source>
</reference>
<feature type="transmembrane region" description="Helical" evidence="1">
    <location>
        <begin position="196"/>
        <end position="220"/>
    </location>
</feature>
<feature type="transmembrane region" description="Helical" evidence="1">
    <location>
        <begin position="25"/>
        <end position="45"/>
    </location>
</feature>
<keyword evidence="3" id="KW-1185">Reference proteome</keyword>
<dbReference type="NCBIfam" id="NF038065">
    <property type="entry name" value="Pr6Pr"/>
    <property type="match status" value="1"/>
</dbReference>
<dbReference type="HOGENOM" id="CLU_077680_0_0_10"/>
<keyword evidence="1" id="KW-0472">Membrane</keyword>
<evidence type="ECO:0008006" key="4">
    <source>
        <dbReference type="Google" id="ProtNLM"/>
    </source>
</evidence>
<keyword evidence="1" id="KW-1133">Transmembrane helix</keyword>
<sequence length="230" mass="25459">MPRAAALVVLSNQGFAMNDARSRRWAVIGAVLGLTGLGLQFYLTFTNRQLPPLETVIRFFSYFTILTNALITAYFLVRALAPAGWLGRWVWQPEVGTALTVYILVVGVVYQTVLRGLVPVAGWGRVADDIIHGLVPLFMLGYWLGFVSGGPVRLRTVPYWLLYPAAYLVYTLLRGPSAGFYPYPFVDAAALGYPRVLLNSAVVLLVLLAFSLLLGSVANWRHRRSPISDR</sequence>
<feature type="transmembrane region" description="Helical" evidence="1">
    <location>
        <begin position="57"/>
        <end position="77"/>
    </location>
</feature>
<dbReference type="STRING" id="1227739.Hsw_1793"/>
<name>W8EXT4_9BACT</name>
<protein>
    <recommendedName>
        <fullName evidence="4">Integral membrane protein</fullName>
    </recommendedName>
</protein>